<sequence>MFSCYLENEYGDKLELTRNPSYTGVEIDGLSPAPATIGKKNYSLFDGAKITSRKTNEKPITITFYIEKDVETSRIAIYKVVQPSELIRLFYKNGTRNVYIDGVVETCDIDYYAVKQFVTISILCPDPFFRDANSHIEDISKVVNLFEFPFSIAEEGTELGTYDNAKEIYLENKGDIPTGMQIEIHASGTVRNPTIKNVIDQSFLKLNYTLDKGDIVYISTYKGRKKIEVFKNGKYENIFNTIAEGSTWLKLAVGTSVYMYDADADDEKYMTVKFIYQNLYRGV</sequence>
<evidence type="ECO:0000313" key="2">
    <source>
        <dbReference type="EMBL" id="BBK23895.1"/>
    </source>
</evidence>
<dbReference type="Pfam" id="PF22768">
    <property type="entry name" value="SPP1_Dit"/>
    <property type="match status" value="1"/>
</dbReference>
<accession>A0A6N4TNB6</accession>
<feature type="domain" description="Siphovirus-type tail component C-terminal" evidence="1">
    <location>
        <begin position="174"/>
        <end position="274"/>
    </location>
</feature>
<dbReference type="InterPro" id="IPR054738">
    <property type="entry name" value="Siphovirus-type_tail_C"/>
</dbReference>
<proteinExistence type="predicted"/>
<name>A0A6N4TNB6_9FIRM</name>
<dbReference type="RefSeq" id="WP_163052580.1">
    <property type="nucleotide sequence ID" value="NZ_AP019695.1"/>
</dbReference>
<keyword evidence="3" id="KW-1185">Reference proteome</keyword>
<gene>
    <name evidence="2" type="ORF">Aargi30884_27980</name>
</gene>
<dbReference type="Proteomes" id="UP000464754">
    <property type="component" value="Chromosome"/>
</dbReference>
<dbReference type="EMBL" id="AP019695">
    <property type="protein sequence ID" value="BBK23895.1"/>
    <property type="molecule type" value="Genomic_DNA"/>
</dbReference>
<dbReference type="Gene3D" id="2.60.120.860">
    <property type="match status" value="1"/>
</dbReference>
<dbReference type="KEGG" id="aarg:Aargi30884_27980"/>
<reference evidence="3" key="1">
    <citation type="submission" date="2019-05" db="EMBL/GenBank/DDBJ databases">
        <title>Complete genome sequencing of Absiella argi strain JCM 30884.</title>
        <authorList>
            <person name="Sakamoto M."/>
            <person name="Murakami T."/>
            <person name="Mori H."/>
        </authorList>
    </citation>
    <scope>NUCLEOTIDE SEQUENCE [LARGE SCALE GENOMIC DNA]</scope>
    <source>
        <strain evidence="3">JCM 30884</strain>
    </source>
</reference>
<evidence type="ECO:0000313" key="3">
    <source>
        <dbReference type="Proteomes" id="UP000464754"/>
    </source>
</evidence>
<evidence type="ECO:0000259" key="1">
    <source>
        <dbReference type="Pfam" id="PF22768"/>
    </source>
</evidence>
<organism evidence="2 3">
    <name type="scientific">Amedibacterium intestinale</name>
    <dbReference type="NCBI Taxonomy" id="2583452"/>
    <lineage>
        <taxon>Bacteria</taxon>
        <taxon>Bacillati</taxon>
        <taxon>Bacillota</taxon>
        <taxon>Erysipelotrichia</taxon>
        <taxon>Erysipelotrichales</taxon>
        <taxon>Erysipelotrichaceae</taxon>
        <taxon>Amedibacterium</taxon>
    </lineage>
</organism>
<protein>
    <recommendedName>
        <fullName evidence="1">Siphovirus-type tail component C-terminal domain-containing protein</fullName>
    </recommendedName>
</protein>
<dbReference type="AlphaFoldDB" id="A0A6N4TNB6"/>